<proteinExistence type="predicted"/>
<dbReference type="AlphaFoldDB" id="A0A0F9HTL3"/>
<name>A0A0F9HTL3_9ZZZZ</name>
<sequence>SKEKCKVMKIQFKAKSSIFEVYANQNLMTIPETRLRAFGGIVGDRTSSLIRVLKQNPNIWINFTLEDEV</sequence>
<reference evidence="1" key="1">
    <citation type="journal article" date="2015" name="Nature">
        <title>Complex archaea that bridge the gap between prokaryotes and eukaryotes.</title>
        <authorList>
            <person name="Spang A."/>
            <person name="Saw J.H."/>
            <person name="Jorgensen S.L."/>
            <person name="Zaremba-Niedzwiedzka K."/>
            <person name="Martijn J."/>
            <person name="Lind A.E."/>
            <person name="van Eijk R."/>
            <person name="Schleper C."/>
            <person name="Guy L."/>
            <person name="Ettema T.J."/>
        </authorList>
    </citation>
    <scope>NUCLEOTIDE SEQUENCE</scope>
</reference>
<feature type="non-terminal residue" evidence="1">
    <location>
        <position position="1"/>
    </location>
</feature>
<protein>
    <submittedName>
        <fullName evidence="1">Uncharacterized protein</fullName>
    </submittedName>
</protein>
<dbReference type="EMBL" id="LAZR01014211">
    <property type="protein sequence ID" value="KKM18487.1"/>
    <property type="molecule type" value="Genomic_DNA"/>
</dbReference>
<organism evidence="1">
    <name type="scientific">marine sediment metagenome</name>
    <dbReference type="NCBI Taxonomy" id="412755"/>
    <lineage>
        <taxon>unclassified sequences</taxon>
        <taxon>metagenomes</taxon>
        <taxon>ecological metagenomes</taxon>
    </lineage>
</organism>
<comment type="caution">
    <text evidence="1">The sequence shown here is derived from an EMBL/GenBank/DDBJ whole genome shotgun (WGS) entry which is preliminary data.</text>
</comment>
<gene>
    <name evidence="1" type="ORF">LCGC14_1665120</name>
</gene>
<accession>A0A0F9HTL3</accession>
<evidence type="ECO:0000313" key="1">
    <source>
        <dbReference type="EMBL" id="KKM18487.1"/>
    </source>
</evidence>